<evidence type="ECO:0000256" key="8">
    <source>
        <dbReference type="ARBA" id="ARBA00023326"/>
    </source>
</evidence>
<dbReference type="InterPro" id="IPR036908">
    <property type="entry name" value="RlpA-like_sf"/>
</dbReference>
<gene>
    <name evidence="11" type="ORF">HETIRDRAFT_105984</name>
</gene>
<evidence type="ECO:0000256" key="9">
    <source>
        <dbReference type="SAM" id="SignalP"/>
    </source>
</evidence>
<sequence>MILPLTAVFLGIIHLFPAVLAQTTGTTTTTWDCCEPACGYTSNLSPGARGPVRSCNKSNGAASAGATNACFANGATNLAFSCSSYQPTIVNSTFSYGFAGHGNTATATCCMCYQFKWTSGAGSGKSMIVQAINAGGITATDFDIYTPGGGVGDYNGCAAQYNAPAEGWGRQYGGVSSDAECSQLPSGLQAGCHWRWQWSVSSHFSRFDPDSLCLPSFSIIVYACRAGGDINNWQVTYKQVNCPSQLTSISGCMPAAI</sequence>
<evidence type="ECO:0000256" key="5">
    <source>
        <dbReference type="ARBA" id="ARBA00023001"/>
    </source>
</evidence>
<dbReference type="eggNOG" id="ENOG502QTGS">
    <property type="taxonomic scope" value="Eukaryota"/>
</dbReference>
<evidence type="ECO:0000313" key="11">
    <source>
        <dbReference type="EMBL" id="ETW76529.1"/>
    </source>
</evidence>
<evidence type="ECO:0000256" key="3">
    <source>
        <dbReference type="ARBA" id="ARBA00012601"/>
    </source>
</evidence>
<evidence type="ECO:0000256" key="1">
    <source>
        <dbReference type="ARBA" id="ARBA00000966"/>
    </source>
</evidence>
<dbReference type="PANTHER" id="PTHR39730:SF1">
    <property type="entry name" value="ENDOGLUCANASE 1"/>
    <property type="match status" value="1"/>
</dbReference>
<dbReference type="OrthoDB" id="10035502at2759"/>
<keyword evidence="6" id="KW-0119">Carbohydrate metabolism</keyword>
<keyword evidence="7" id="KW-0326">Glycosidase</keyword>
<keyword evidence="4 11" id="KW-0378">Hydrolase</keyword>
<protein>
    <recommendedName>
        <fullName evidence="3">cellulase</fullName>
        <ecNumber evidence="3">3.2.1.4</ecNumber>
    </recommendedName>
</protein>
<dbReference type="Gene3D" id="2.40.40.10">
    <property type="entry name" value="RlpA-like domain"/>
    <property type="match status" value="1"/>
</dbReference>
<dbReference type="EMBL" id="KI925464">
    <property type="protein sequence ID" value="ETW76529.1"/>
    <property type="molecule type" value="Genomic_DNA"/>
</dbReference>
<keyword evidence="8" id="KW-0624">Polysaccharide degradation</keyword>
<evidence type="ECO:0000256" key="7">
    <source>
        <dbReference type="ARBA" id="ARBA00023295"/>
    </source>
</evidence>
<dbReference type="GO" id="GO:0030245">
    <property type="term" value="P:cellulose catabolic process"/>
    <property type="evidence" value="ECO:0007669"/>
    <property type="project" value="UniProtKB-KW"/>
</dbReference>
<comment type="catalytic activity">
    <reaction evidence="1">
        <text>Endohydrolysis of (1-&gt;4)-beta-D-glucosidic linkages in cellulose, lichenin and cereal beta-D-glucans.</text>
        <dbReference type="EC" id="3.2.1.4"/>
    </reaction>
</comment>
<evidence type="ECO:0000313" key="12">
    <source>
        <dbReference type="Proteomes" id="UP000030671"/>
    </source>
</evidence>
<dbReference type="HOGENOM" id="CLU_045022_2_0_1"/>
<comment type="similarity">
    <text evidence="2">Belongs to the glycosyl hydrolase 45 (cellulase K) family.</text>
</comment>
<accession>W4JSU4</accession>
<feature type="domain" description="Glycosyl hydrolases family 45 active site" evidence="10">
    <location>
        <begin position="25"/>
        <end position="215"/>
    </location>
</feature>
<evidence type="ECO:0000256" key="4">
    <source>
        <dbReference type="ARBA" id="ARBA00022801"/>
    </source>
</evidence>
<dbReference type="GO" id="GO:0008810">
    <property type="term" value="F:cellulase activity"/>
    <property type="evidence" value="ECO:0007669"/>
    <property type="project" value="UniProtKB-EC"/>
</dbReference>
<dbReference type="InterPro" id="IPR052288">
    <property type="entry name" value="GH45_Enzymes"/>
</dbReference>
<name>W4JSU4_HETIT</name>
<dbReference type="Pfam" id="PF02015">
    <property type="entry name" value="Glyco_hydro_45"/>
    <property type="match status" value="1"/>
</dbReference>
<feature type="chain" id="PRO_5004844971" description="cellulase" evidence="9">
    <location>
        <begin position="22"/>
        <end position="257"/>
    </location>
</feature>
<feature type="signal peptide" evidence="9">
    <location>
        <begin position="1"/>
        <end position="21"/>
    </location>
</feature>
<dbReference type="InterPro" id="IPR000334">
    <property type="entry name" value="Glyco_hydro_45"/>
</dbReference>
<dbReference type="PANTHER" id="PTHR39730">
    <property type="entry name" value="ENDOGLUCANASE 1"/>
    <property type="match status" value="1"/>
</dbReference>
<dbReference type="KEGG" id="hir:HETIRDRAFT_105984"/>
<evidence type="ECO:0000259" key="10">
    <source>
        <dbReference type="Pfam" id="PF02015"/>
    </source>
</evidence>
<evidence type="ECO:0000256" key="6">
    <source>
        <dbReference type="ARBA" id="ARBA00023277"/>
    </source>
</evidence>
<proteinExistence type="inferred from homology"/>
<dbReference type="Proteomes" id="UP000030671">
    <property type="component" value="Unassembled WGS sequence"/>
</dbReference>
<reference evidence="11 12" key="1">
    <citation type="journal article" date="2012" name="New Phytol.">
        <title>Insight into trade-off between wood decay and parasitism from the genome of a fungal forest pathogen.</title>
        <authorList>
            <person name="Olson A."/>
            <person name="Aerts A."/>
            <person name="Asiegbu F."/>
            <person name="Belbahri L."/>
            <person name="Bouzid O."/>
            <person name="Broberg A."/>
            <person name="Canback B."/>
            <person name="Coutinho P.M."/>
            <person name="Cullen D."/>
            <person name="Dalman K."/>
            <person name="Deflorio G."/>
            <person name="van Diepen L.T."/>
            <person name="Dunand C."/>
            <person name="Duplessis S."/>
            <person name="Durling M."/>
            <person name="Gonthier P."/>
            <person name="Grimwood J."/>
            <person name="Fossdal C.G."/>
            <person name="Hansson D."/>
            <person name="Henrissat B."/>
            <person name="Hietala A."/>
            <person name="Himmelstrand K."/>
            <person name="Hoffmeister D."/>
            <person name="Hogberg N."/>
            <person name="James T.Y."/>
            <person name="Karlsson M."/>
            <person name="Kohler A."/>
            <person name="Kues U."/>
            <person name="Lee Y.H."/>
            <person name="Lin Y.C."/>
            <person name="Lind M."/>
            <person name="Lindquist E."/>
            <person name="Lombard V."/>
            <person name="Lucas S."/>
            <person name="Lunden K."/>
            <person name="Morin E."/>
            <person name="Murat C."/>
            <person name="Park J."/>
            <person name="Raffaello T."/>
            <person name="Rouze P."/>
            <person name="Salamov A."/>
            <person name="Schmutz J."/>
            <person name="Solheim H."/>
            <person name="Stahlberg J."/>
            <person name="Velez H."/>
            <person name="de Vries R.P."/>
            <person name="Wiebenga A."/>
            <person name="Woodward S."/>
            <person name="Yakovlev I."/>
            <person name="Garbelotto M."/>
            <person name="Martin F."/>
            <person name="Grigoriev I.V."/>
            <person name="Stenlid J."/>
        </authorList>
    </citation>
    <scope>NUCLEOTIDE SEQUENCE [LARGE SCALE GENOMIC DNA]</scope>
    <source>
        <strain evidence="11 12">TC 32-1</strain>
    </source>
</reference>
<evidence type="ECO:0000256" key="2">
    <source>
        <dbReference type="ARBA" id="ARBA00007793"/>
    </source>
</evidence>
<keyword evidence="5" id="KW-0136">Cellulose degradation</keyword>
<dbReference type="SUPFAM" id="SSF50685">
    <property type="entry name" value="Barwin-like endoglucanases"/>
    <property type="match status" value="1"/>
</dbReference>
<keyword evidence="9" id="KW-0732">Signal</keyword>
<dbReference type="InParanoid" id="W4JSU4"/>
<dbReference type="AlphaFoldDB" id="W4JSU4"/>
<dbReference type="RefSeq" id="XP_009551421.1">
    <property type="nucleotide sequence ID" value="XM_009553126.1"/>
</dbReference>
<keyword evidence="12" id="KW-1185">Reference proteome</keyword>
<dbReference type="GeneID" id="20666125"/>
<dbReference type="EC" id="3.2.1.4" evidence="3"/>
<organism evidence="11 12">
    <name type="scientific">Heterobasidion irregulare (strain TC 32-1)</name>
    <dbReference type="NCBI Taxonomy" id="747525"/>
    <lineage>
        <taxon>Eukaryota</taxon>
        <taxon>Fungi</taxon>
        <taxon>Dikarya</taxon>
        <taxon>Basidiomycota</taxon>
        <taxon>Agaricomycotina</taxon>
        <taxon>Agaricomycetes</taxon>
        <taxon>Russulales</taxon>
        <taxon>Bondarzewiaceae</taxon>
        <taxon>Heterobasidion</taxon>
        <taxon>Heterobasidion annosum species complex</taxon>
    </lineage>
</organism>